<dbReference type="AlphaFoldDB" id="A0A1G2ITE8"/>
<comment type="caution">
    <text evidence="1">The sequence shown here is derived from an EMBL/GenBank/DDBJ whole genome shotgun (WGS) entry which is preliminary data.</text>
</comment>
<gene>
    <name evidence="1" type="ORF">A2358_02360</name>
</gene>
<dbReference type="Proteomes" id="UP000178650">
    <property type="component" value="Unassembled WGS sequence"/>
</dbReference>
<evidence type="ECO:0008006" key="3">
    <source>
        <dbReference type="Google" id="ProtNLM"/>
    </source>
</evidence>
<reference evidence="1 2" key="1">
    <citation type="journal article" date="2016" name="Nat. Commun.">
        <title>Thousands of microbial genomes shed light on interconnected biogeochemical processes in an aquifer system.</title>
        <authorList>
            <person name="Anantharaman K."/>
            <person name="Brown C.T."/>
            <person name="Hug L.A."/>
            <person name="Sharon I."/>
            <person name="Castelle C.J."/>
            <person name="Probst A.J."/>
            <person name="Thomas B.C."/>
            <person name="Singh A."/>
            <person name="Wilkins M.J."/>
            <person name="Karaoz U."/>
            <person name="Brodie E.L."/>
            <person name="Williams K.H."/>
            <person name="Hubbard S.S."/>
            <person name="Banfield J.F."/>
        </authorList>
    </citation>
    <scope>NUCLEOTIDE SEQUENCE [LARGE SCALE GENOMIC DNA]</scope>
</reference>
<name>A0A1G2ITE8_9BACT</name>
<accession>A0A1G2ITE8</accession>
<sequence>MQKIRLAVIILITLLAASNIFIAAQYVLSQIELNRVNGQLQVQQVNQKSLSFAKIFVDKFLLGQGTVGFEDRLKLENAVREINDPEIFSQWQKFTASQTTIRRKYPPESFLIFYLKD</sequence>
<proteinExistence type="predicted"/>
<evidence type="ECO:0000313" key="1">
    <source>
        <dbReference type="EMBL" id="OGZ78169.1"/>
    </source>
</evidence>
<evidence type="ECO:0000313" key="2">
    <source>
        <dbReference type="Proteomes" id="UP000178650"/>
    </source>
</evidence>
<organism evidence="1 2">
    <name type="scientific">Candidatus Staskawiczbacteria bacterium RIFOXYB1_FULL_37_44</name>
    <dbReference type="NCBI Taxonomy" id="1802223"/>
    <lineage>
        <taxon>Bacteria</taxon>
        <taxon>Candidatus Staskawicziibacteriota</taxon>
    </lineage>
</organism>
<dbReference type="EMBL" id="MHPJ01000026">
    <property type="protein sequence ID" value="OGZ78169.1"/>
    <property type="molecule type" value="Genomic_DNA"/>
</dbReference>
<protein>
    <recommendedName>
        <fullName evidence="3">Chemotaxis methyl-accepting receptor HlyB-like 4HB MCP domain-containing protein</fullName>
    </recommendedName>
</protein>